<accession>A0ABU2A897</accession>
<gene>
    <name evidence="1" type="ORF">J2X21_002518</name>
</gene>
<name>A0ABU2A897_9BURK</name>
<comment type="caution">
    <text evidence="1">The sequence shown here is derived from an EMBL/GenBank/DDBJ whole genome shotgun (WGS) entry which is preliminary data.</text>
</comment>
<sequence>MIGAPLPPTSASLYATASRPLSAPAGSQPTSWLDGLGAGGAASLRADVTPEQRGLSVQQHAERVLSALVG</sequence>
<dbReference type="Proteomes" id="UP001180825">
    <property type="component" value="Unassembled WGS sequence"/>
</dbReference>
<evidence type="ECO:0000313" key="2">
    <source>
        <dbReference type="Proteomes" id="UP001180825"/>
    </source>
</evidence>
<proteinExistence type="predicted"/>
<dbReference type="RefSeq" id="WP_310328903.1">
    <property type="nucleotide sequence ID" value="NZ_JAVDXV010000004.1"/>
</dbReference>
<organism evidence="1 2">
    <name type="scientific">Roseateles asaccharophilus</name>
    <dbReference type="NCBI Taxonomy" id="582607"/>
    <lineage>
        <taxon>Bacteria</taxon>
        <taxon>Pseudomonadati</taxon>
        <taxon>Pseudomonadota</taxon>
        <taxon>Betaproteobacteria</taxon>
        <taxon>Burkholderiales</taxon>
        <taxon>Sphaerotilaceae</taxon>
        <taxon>Roseateles</taxon>
    </lineage>
</organism>
<dbReference type="EMBL" id="JAVDXV010000004">
    <property type="protein sequence ID" value="MDR7333384.1"/>
    <property type="molecule type" value="Genomic_DNA"/>
</dbReference>
<evidence type="ECO:0000313" key="1">
    <source>
        <dbReference type="EMBL" id="MDR7333384.1"/>
    </source>
</evidence>
<keyword evidence="2" id="KW-1185">Reference proteome</keyword>
<reference evidence="1 2" key="1">
    <citation type="submission" date="2023-07" db="EMBL/GenBank/DDBJ databases">
        <title>Sorghum-associated microbial communities from plants grown in Nebraska, USA.</title>
        <authorList>
            <person name="Schachtman D."/>
        </authorList>
    </citation>
    <scope>NUCLEOTIDE SEQUENCE [LARGE SCALE GENOMIC DNA]</scope>
    <source>
        <strain evidence="1 2">BE316</strain>
    </source>
</reference>
<protein>
    <submittedName>
        <fullName evidence="1">Uncharacterized protein</fullName>
    </submittedName>
</protein>